<reference evidence="2" key="2">
    <citation type="submission" date="2023-01" db="EMBL/GenBank/DDBJ databases">
        <authorList>
            <person name="Sun Q."/>
            <person name="Evtushenko L."/>
        </authorList>
    </citation>
    <scope>NUCLEOTIDE SEQUENCE</scope>
    <source>
        <strain evidence="2">VKM B-2222</strain>
    </source>
</reference>
<organism evidence="2 3">
    <name type="scientific">Paracoccus kondratievae</name>
    <dbReference type="NCBI Taxonomy" id="135740"/>
    <lineage>
        <taxon>Bacteria</taxon>
        <taxon>Pseudomonadati</taxon>
        <taxon>Pseudomonadota</taxon>
        <taxon>Alphaproteobacteria</taxon>
        <taxon>Rhodobacterales</taxon>
        <taxon>Paracoccaceae</taxon>
        <taxon>Paracoccus</taxon>
    </lineage>
</organism>
<dbReference type="Proteomes" id="UP001143349">
    <property type="component" value="Unassembled WGS sequence"/>
</dbReference>
<dbReference type="RefSeq" id="WP_010400095.1">
    <property type="nucleotide sequence ID" value="NZ_BSFH01000080.1"/>
</dbReference>
<feature type="region of interest" description="Disordered" evidence="1">
    <location>
        <begin position="33"/>
        <end position="62"/>
    </location>
</feature>
<sequence length="70" mass="7631">MLENLRRRLAELGDSVGQATDLRYGSAAFISDLPQRLEQDPPAPSRNGPPPHSRAETLSIGRLVRHLDGG</sequence>
<feature type="compositionally biased region" description="Pro residues" evidence="1">
    <location>
        <begin position="41"/>
        <end position="52"/>
    </location>
</feature>
<dbReference type="AlphaFoldDB" id="A0AAD3NZ87"/>
<keyword evidence="3" id="KW-1185">Reference proteome</keyword>
<name>A0AAD3NZ87_9RHOB</name>
<evidence type="ECO:0000256" key="1">
    <source>
        <dbReference type="SAM" id="MobiDB-lite"/>
    </source>
</evidence>
<comment type="caution">
    <text evidence="2">The sequence shown here is derived from an EMBL/GenBank/DDBJ whole genome shotgun (WGS) entry which is preliminary data.</text>
</comment>
<reference evidence="2" key="1">
    <citation type="journal article" date="2014" name="Int. J. Syst. Evol. Microbiol.">
        <title>Complete genome sequence of Corynebacterium casei LMG S-19264T (=DSM 44701T), isolated from a smear-ripened cheese.</title>
        <authorList>
            <consortium name="US DOE Joint Genome Institute (JGI-PGF)"/>
            <person name="Walter F."/>
            <person name="Albersmeier A."/>
            <person name="Kalinowski J."/>
            <person name="Ruckert C."/>
        </authorList>
    </citation>
    <scope>NUCLEOTIDE SEQUENCE</scope>
    <source>
        <strain evidence="2">VKM B-2222</strain>
    </source>
</reference>
<dbReference type="EMBL" id="BSFH01000080">
    <property type="protein sequence ID" value="GLK65291.1"/>
    <property type="molecule type" value="Genomic_DNA"/>
</dbReference>
<accession>A0AAD3NZ87</accession>
<evidence type="ECO:0000313" key="2">
    <source>
        <dbReference type="EMBL" id="GLK65291.1"/>
    </source>
</evidence>
<gene>
    <name evidence="2" type="ORF">GCM10017635_27650</name>
</gene>
<proteinExistence type="predicted"/>
<protein>
    <submittedName>
        <fullName evidence="2">Uncharacterized protein</fullName>
    </submittedName>
</protein>
<evidence type="ECO:0000313" key="3">
    <source>
        <dbReference type="Proteomes" id="UP001143349"/>
    </source>
</evidence>